<dbReference type="InterPro" id="IPR035999">
    <property type="entry name" value="Sec7_dom_sf"/>
</dbReference>
<protein>
    <recommendedName>
        <fullName evidence="2">SEC7 domain-containing protein</fullName>
    </recommendedName>
</protein>
<evidence type="ECO:0000256" key="1">
    <source>
        <dbReference type="SAM" id="MobiDB-lite"/>
    </source>
</evidence>
<feature type="domain" description="SEC7" evidence="2">
    <location>
        <begin position="44"/>
        <end position="289"/>
    </location>
</feature>
<dbReference type="GO" id="GO:0032012">
    <property type="term" value="P:regulation of ARF protein signal transduction"/>
    <property type="evidence" value="ECO:0007669"/>
    <property type="project" value="InterPro"/>
</dbReference>
<dbReference type="GO" id="GO:0005085">
    <property type="term" value="F:guanyl-nucleotide exchange factor activity"/>
    <property type="evidence" value="ECO:0007669"/>
    <property type="project" value="InterPro"/>
</dbReference>
<feature type="region of interest" description="Disordered" evidence="1">
    <location>
        <begin position="153"/>
        <end position="196"/>
    </location>
</feature>
<dbReference type="Proteomes" id="UP000054350">
    <property type="component" value="Unassembled WGS sequence"/>
</dbReference>
<reference evidence="3 4" key="1">
    <citation type="submission" date="2009-11" db="EMBL/GenBank/DDBJ databases">
        <title>Annotation of Allomyces macrogynus ATCC 38327.</title>
        <authorList>
            <consortium name="The Broad Institute Genome Sequencing Platform"/>
            <person name="Russ C."/>
            <person name="Cuomo C."/>
            <person name="Burger G."/>
            <person name="Gray M.W."/>
            <person name="Holland P.W.H."/>
            <person name="King N."/>
            <person name="Lang F.B.F."/>
            <person name="Roger A.J."/>
            <person name="Ruiz-Trillo I."/>
            <person name="Young S.K."/>
            <person name="Zeng Q."/>
            <person name="Gargeya S."/>
            <person name="Fitzgerald M."/>
            <person name="Haas B."/>
            <person name="Abouelleil A."/>
            <person name="Alvarado L."/>
            <person name="Arachchi H.M."/>
            <person name="Berlin A."/>
            <person name="Chapman S.B."/>
            <person name="Gearin G."/>
            <person name="Goldberg J."/>
            <person name="Griggs A."/>
            <person name="Gujja S."/>
            <person name="Hansen M."/>
            <person name="Heiman D."/>
            <person name="Howarth C."/>
            <person name="Larimer J."/>
            <person name="Lui A."/>
            <person name="MacDonald P.J.P."/>
            <person name="McCowen C."/>
            <person name="Montmayeur A."/>
            <person name="Murphy C."/>
            <person name="Neiman D."/>
            <person name="Pearson M."/>
            <person name="Priest M."/>
            <person name="Roberts A."/>
            <person name="Saif S."/>
            <person name="Shea T."/>
            <person name="Sisk P."/>
            <person name="Stolte C."/>
            <person name="Sykes S."/>
            <person name="Wortman J."/>
            <person name="Nusbaum C."/>
            <person name="Birren B."/>
        </authorList>
    </citation>
    <scope>NUCLEOTIDE SEQUENCE [LARGE SCALE GENOMIC DNA]</scope>
    <source>
        <strain evidence="3 4">ATCC 38327</strain>
    </source>
</reference>
<feature type="compositionally biased region" description="Low complexity" evidence="1">
    <location>
        <begin position="19"/>
        <end position="39"/>
    </location>
</feature>
<dbReference type="PANTHER" id="PTHR10663">
    <property type="entry name" value="GUANYL-NUCLEOTIDE EXCHANGE FACTOR"/>
    <property type="match status" value="1"/>
</dbReference>
<dbReference type="Pfam" id="PF01369">
    <property type="entry name" value="Sec7"/>
    <property type="match status" value="1"/>
</dbReference>
<name>A0A0L0TEL6_ALLM3</name>
<dbReference type="SUPFAM" id="SSF50729">
    <property type="entry name" value="PH domain-like"/>
    <property type="match status" value="1"/>
</dbReference>
<dbReference type="PANTHER" id="PTHR10663:SF373">
    <property type="entry name" value="PH AND SEC7 DOMAIN-CONTAINING PROTEIN C11E3.11C"/>
    <property type="match status" value="1"/>
</dbReference>
<dbReference type="AlphaFoldDB" id="A0A0L0TEL6"/>
<feature type="compositionally biased region" description="Low complexity" evidence="1">
    <location>
        <begin position="169"/>
        <end position="192"/>
    </location>
</feature>
<dbReference type="STRING" id="578462.A0A0L0TEL6"/>
<dbReference type="InterPro" id="IPR011993">
    <property type="entry name" value="PH-like_dom_sf"/>
</dbReference>
<dbReference type="InterPro" id="IPR023394">
    <property type="entry name" value="Sec7_C_sf"/>
</dbReference>
<feature type="compositionally biased region" description="Basic and acidic residues" evidence="1">
    <location>
        <begin position="8"/>
        <end position="18"/>
    </location>
</feature>
<feature type="region of interest" description="Disordered" evidence="1">
    <location>
        <begin position="1"/>
        <end position="45"/>
    </location>
</feature>
<dbReference type="EMBL" id="GG745391">
    <property type="protein sequence ID" value="KNE73192.1"/>
    <property type="molecule type" value="Genomic_DNA"/>
</dbReference>
<dbReference type="InterPro" id="IPR041681">
    <property type="entry name" value="PH_9"/>
</dbReference>
<evidence type="ECO:0000259" key="2">
    <source>
        <dbReference type="PROSITE" id="PS50190"/>
    </source>
</evidence>
<dbReference type="VEuPathDB" id="FungiDB:AMAG_20704"/>
<dbReference type="InterPro" id="IPR000904">
    <property type="entry name" value="Sec7_dom"/>
</dbReference>
<dbReference type="PROSITE" id="PS50190">
    <property type="entry name" value="SEC7"/>
    <property type="match status" value="1"/>
</dbReference>
<dbReference type="OrthoDB" id="2157641at2759"/>
<accession>A0A0L0TEL6</accession>
<organism evidence="3 4">
    <name type="scientific">Allomyces macrogynus (strain ATCC 38327)</name>
    <name type="common">Allomyces javanicus var. macrogynus</name>
    <dbReference type="NCBI Taxonomy" id="578462"/>
    <lineage>
        <taxon>Eukaryota</taxon>
        <taxon>Fungi</taxon>
        <taxon>Fungi incertae sedis</taxon>
        <taxon>Blastocladiomycota</taxon>
        <taxon>Blastocladiomycetes</taxon>
        <taxon>Blastocladiales</taxon>
        <taxon>Blastocladiaceae</taxon>
        <taxon>Allomyces</taxon>
    </lineage>
</organism>
<sequence>MDAPEADDSPRPHVHGDDALTGDAPAPAGAAGHDNAAADTPDAEQTNPAALEARALFENRTDDTGVSDVFKIAAFLGTRSDYAHQLRRFYFANFEWGPNVSVLAALRDLAGHLYLSAETQQLDRVLEAFAERFTTCVTAPLAAARRAASSRRLSRPDILSPRPAEANLGSAPTSRSSTLSRSPSRLSYSGPLQGTSASSYALDEVVTGSERALWLDLGGRAQELVHMLAFSLLLLNTDLHQHNQDHSRMTKRQFVANVLGGLTSYNLPASTITALDDVLRKYFSDVKRNEIAHPPFVQLRAQLPALLASNRKSSTSALSAFSALSPLTPASTIASPTLGPDAVVHRSSRNSSTSPHLYSSSTSLYSISSSWRRKWADATHSGLNDSASSTRPSMESMRSLPSQLQLPVNGIKQCAMARKHLWSPAGRPPHRAWKNCLVQLTPDQIMVLSSLSSRRGSVPGLGSSGSLHHHDHLVIPNVHCLAATFTGLPHVAYSTSRSHVWSLTLPDGTVWLFQAPSAEDMHQWVTLVNVWNARWVARCRTPAAGIGGARRRVCACHNARWSRGPALLPVDSAVLGVGSARYGWEHDILAMDPPSDTDYLPRLMTWTPPEPVVVASHLDVAEQAKQCEQQLRRHEAALAAHVPLASALERAFPKIATSNVAQCRPRVQLPHGPPPFKNRTQLIKYANQEPATYSGQTCALA</sequence>
<dbReference type="Pfam" id="PF15410">
    <property type="entry name" value="PH_9"/>
    <property type="match status" value="1"/>
</dbReference>
<gene>
    <name evidence="3" type="ORF">AMAG_20704</name>
</gene>
<evidence type="ECO:0000313" key="4">
    <source>
        <dbReference type="Proteomes" id="UP000054350"/>
    </source>
</evidence>
<evidence type="ECO:0000313" key="3">
    <source>
        <dbReference type="EMBL" id="KNE73192.1"/>
    </source>
</evidence>
<dbReference type="Gene3D" id="1.10.1000.11">
    <property type="entry name" value="Arf Nucleotide-binding Site Opener,domain 2"/>
    <property type="match status" value="1"/>
</dbReference>
<dbReference type="SMART" id="SM00222">
    <property type="entry name" value="Sec7"/>
    <property type="match status" value="1"/>
</dbReference>
<proteinExistence type="predicted"/>
<reference evidence="4" key="2">
    <citation type="submission" date="2009-11" db="EMBL/GenBank/DDBJ databases">
        <title>The Genome Sequence of Allomyces macrogynus strain ATCC 38327.</title>
        <authorList>
            <consortium name="The Broad Institute Genome Sequencing Platform"/>
            <person name="Russ C."/>
            <person name="Cuomo C."/>
            <person name="Shea T."/>
            <person name="Young S.K."/>
            <person name="Zeng Q."/>
            <person name="Koehrsen M."/>
            <person name="Haas B."/>
            <person name="Borodovsky M."/>
            <person name="Guigo R."/>
            <person name="Alvarado L."/>
            <person name="Berlin A."/>
            <person name="Borenstein D."/>
            <person name="Chen Z."/>
            <person name="Engels R."/>
            <person name="Freedman E."/>
            <person name="Gellesch M."/>
            <person name="Goldberg J."/>
            <person name="Griggs A."/>
            <person name="Gujja S."/>
            <person name="Heiman D."/>
            <person name="Hepburn T."/>
            <person name="Howarth C."/>
            <person name="Jen D."/>
            <person name="Larson L."/>
            <person name="Lewis B."/>
            <person name="Mehta T."/>
            <person name="Park D."/>
            <person name="Pearson M."/>
            <person name="Roberts A."/>
            <person name="Saif S."/>
            <person name="Shenoy N."/>
            <person name="Sisk P."/>
            <person name="Stolte C."/>
            <person name="Sykes S."/>
            <person name="Walk T."/>
            <person name="White J."/>
            <person name="Yandava C."/>
            <person name="Burger G."/>
            <person name="Gray M.W."/>
            <person name="Holland P.W.H."/>
            <person name="King N."/>
            <person name="Lang F.B.F."/>
            <person name="Roger A.J."/>
            <person name="Ruiz-Trillo I."/>
            <person name="Lander E."/>
            <person name="Nusbaum C."/>
        </authorList>
    </citation>
    <scope>NUCLEOTIDE SEQUENCE [LARGE SCALE GENOMIC DNA]</scope>
    <source>
        <strain evidence="4">ATCC 38327</strain>
    </source>
</reference>
<keyword evidence="4" id="KW-1185">Reference proteome</keyword>
<dbReference type="SUPFAM" id="SSF48425">
    <property type="entry name" value="Sec7 domain"/>
    <property type="match status" value="1"/>
</dbReference>
<dbReference type="Gene3D" id="2.30.29.30">
    <property type="entry name" value="Pleckstrin-homology domain (PH domain)/Phosphotyrosine-binding domain (PTB)"/>
    <property type="match status" value="1"/>
</dbReference>